<keyword evidence="4" id="KW-1185">Reference proteome</keyword>
<dbReference type="AlphaFoldDB" id="A0A6G4VHF1"/>
<dbReference type="Gene3D" id="2.120.10.30">
    <property type="entry name" value="TolB, C-terminal domain"/>
    <property type="match status" value="2"/>
</dbReference>
<dbReference type="RefSeq" id="WP_165267044.1">
    <property type="nucleotide sequence ID" value="NZ_JAAKZY010000194.1"/>
</dbReference>
<evidence type="ECO:0000313" key="4">
    <source>
        <dbReference type="Proteomes" id="UP000472335"/>
    </source>
</evidence>
<organism evidence="3 4">
    <name type="scientific">Streptomyces scabichelini</name>
    <dbReference type="NCBI Taxonomy" id="2711217"/>
    <lineage>
        <taxon>Bacteria</taxon>
        <taxon>Bacillati</taxon>
        <taxon>Actinomycetota</taxon>
        <taxon>Actinomycetes</taxon>
        <taxon>Kitasatosporales</taxon>
        <taxon>Streptomycetaceae</taxon>
        <taxon>Streptomyces</taxon>
    </lineage>
</organism>
<feature type="chain" id="PRO_5026342070" evidence="2">
    <location>
        <begin position="31"/>
        <end position="413"/>
    </location>
</feature>
<accession>A0A6G4VHF1</accession>
<feature type="region of interest" description="Disordered" evidence="1">
    <location>
        <begin position="247"/>
        <end position="269"/>
    </location>
</feature>
<protein>
    <submittedName>
        <fullName evidence="3">Uncharacterized protein</fullName>
    </submittedName>
</protein>
<evidence type="ECO:0000313" key="3">
    <source>
        <dbReference type="EMBL" id="NGO13529.1"/>
    </source>
</evidence>
<dbReference type="Proteomes" id="UP000472335">
    <property type="component" value="Unassembled WGS sequence"/>
</dbReference>
<evidence type="ECO:0000256" key="1">
    <source>
        <dbReference type="SAM" id="MobiDB-lite"/>
    </source>
</evidence>
<dbReference type="EMBL" id="JAAKZY010000194">
    <property type="protein sequence ID" value="NGO13529.1"/>
    <property type="molecule type" value="Genomic_DNA"/>
</dbReference>
<feature type="compositionally biased region" description="Basic and acidic residues" evidence="1">
    <location>
        <begin position="249"/>
        <end position="262"/>
    </location>
</feature>
<name>A0A6G4VHF1_9ACTN</name>
<dbReference type="PANTHER" id="PTHR36842">
    <property type="entry name" value="PROTEIN TOLB HOMOLOG"/>
    <property type="match status" value="1"/>
</dbReference>
<dbReference type="InterPro" id="IPR011042">
    <property type="entry name" value="6-blade_b-propeller_TolB-like"/>
</dbReference>
<dbReference type="SUPFAM" id="SSF82171">
    <property type="entry name" value="DPP6 N-terminal domain-like"/>
    <property type="match status" value="1"/>
</dbReference>
<gene>
    <name evidence="3" type="ORF">G5C60_39515</name>
</gene>
<evidence type="ECO:0000256" key="2">
    <source>
        <dbReference type="SAM" id="SignalP"/>
    </source>
</evidence>
<dbReference type="PANTHER" id="PTHR36842:SF2">
    <property type="entry name" value="SLR0505 PROTEIN"/>
    <property type="match status" value="1"/>
</dbReference>
<sequence>MYASTRTALATALVAAVTATVALTGTSAIAAPRAAHTEPVSVTSAGAAGNGSSSGAVLSRNGRYAAFASTASDLVAGDTNDASDVFVRDLRTGKLQRLAEGEAALGDPSISADGRHVAYVARGADGYEVHLRDRRTGRTERLDTGLPDLFGGYSSSVSLSADARYAVFDVEQWNGYGRVVFLRDRVKGTTERISQPNPTWEPRNASGATVSDDGRYVVYGHSYANGPRGDDWGDVWMRDRATGTLTQIDRSHDGSGTERESLKPSISGDGRTVVFESADTHLVPDDTDKSWNVFVHTVATGTNERIHGTQGGSGAVYTRNPAVSADGRHVTFKSEIAEPGSRWGTENPVYLRDLRTGATTLVTPDTTGGTATADVGPGAIANGARIAFTSSDETLIGGGDTNDGQDAFVRHLR</sequence>
<reference evidence="3 4" key="1">
    <citation type="submission" date="2020-02" db="EMBL/GenBank/DDBJ databases">
        <title>Whole-genome analyses of novel actinobacteria.</title>
        <authorList>
            <person name="Sahin N."/>
            <person name="Gencbay T."/>
        </authorList>
    </citation>
    <scope>NUCLEOTIDE SEQUENCE [LARGE SCALE GENOMIC DNA]</scope>
    <source>
        <strain evidence="3 4">HC44</strain>
    </source>
</reference>
<keyword evidence="2" id="KW-0732">Signal</keyword>
<proteinExistence type="predicted"/>
<feature type="signal peptide" evidence="2">
    <location>
        <begin position="1"/>
        <end position="30"/>
    </location>
</feature>
<comment type="caution">
    <text evidence="3">The sequence shown here is derived from an EMBL/GenBank/DDBJ whole genome shotgun (WGS) entry which is preliminary data.</text>
</comment>